<keyword evidence="5 10" id="KW-0274">FAD</keyword>
<dbReference type="PANTHER" id="PTHR43539">
    <property type="entry name" value="FLAVIN-BINDING MONOOXYGENASE-LIKE PROTEIN (AFU_ORTHOLOGUE AFUA_4G09220)"/>
    <property type="match status" value="1"/>
</dbReference>
<evidence type="ECO:0000256" key="3">
    <source>
        <dbReference type="ARBA" id="ARBA00009183"/>
    </source>
</evidence>
<dbReference type="InterPro" id="IPR020946">
    <property type="entry name" value="Flavin_mOase-like"/>
</dbReference>
<name>A0AAN8YVF5_9MAGN</name>
<keyword evidence="4 10" id="KW-0285">Flavoprotein</keyword>
<dbReference type="EC" id="1.-.-.-" evidence="10"/>
<dbReference type="GO" id="GO:0103075">
    <property type="term" value="F:indole-3-pyruvate monooxygenase activity"/>
    <property type="evidence" value="ECO:0007669"/>
    <property type="project" value="UniProtKB-EC"/>
</dbReference>
<keyword evidence="6" id="KW-0521">NADP</keyword>
<dbReference type="GO" id="GO:0009851">
    <property type="term" value="P:auxin biosynthetic process"/>
    <property type="evidence" value="ECO:0007669"/>
    <property type="project" value="UniProtKB-KW"/>
</dbReference>
<evidence type="ECO:0000313" key="12">
    <source>
        <dbReference type="Proteomes" id="UP001370490"/>
    </source>
</evidence>
<sequence length="352" mass="39683">MEFEAIVVGAGPAGMAASVCLGLSSVSNIILEREDCCASLWKKHSYDRIRLHLAKEYCQLPYMPFPAHFPTFVPKTEFIEYLDSYASKFNIQPLYNRTVQSAFYDENTKNWHVRAIHTVSNEEEVYYGRFLIVATGENSHGYVPQIDGLETFQGEYMHSSMYGNGSRYDGKHVLVVHVVTKGIVRIGMFLLRFLPVMIVDPIVLLLCKLKFGNLSNYGLRRPNQGPFLLKSLTGRSPTIDVGAMAKIKAGEIQVLPQISNINGSWVEFENGKVDIFNVIIFATGYRSTVKNWLRDEGDLFDENGMPKQRFPNHWKGKNGLYCVGFASRGLAGISDDAKKIANNIHLVLRQNK</sequence>
<keyword evidence="7 10" id="KW-0560">Oxidoreductase</keyword>
<comment type="cofactor">
    <cofactor evidence="1 10">
        <name>FAD</name>
        <dbReference type="ChEBI" id="CHEBI:57692"/>
    </cofactor>
</comment>
<dbReference type="InterPro" id="IPR000960">
    <property type="entry name" value="Flavin_mOase"/>
</dbReference>
<organism evidence="11 12">
    <name type="scientific">Dillenia turbinata</name>
    <dbReference type="NCBI Taxonomy" id="194707"/>
    <lineage>
        <taxon>Eukaryota</taxon>
        <taxon>Viridiplantae</taxon>
        <taxon>Streptophyta</taxon>
        <taxon>Embryophyta</taxon>
        <taxon>Tracheophyta</taxon>
        <taxon>Spermatophyta</taxon>
        <taxon>Magnoliopsida</taxon>
        <taxon>eudicotyledons</taxon>
        <taxon>Gunneridae</taxon>
        <taxon>Pentapetalae</taxon>
        <taxon>Dilleniales</taxon>
        <taxon>Dilleniaceae</taxon>
        <taxon>Dillenia</taxon>
    </lineage>
</organism>
<accession>A0AAN8YVF5</accession>
<dbReference type="PANTHER" id="PTHR43539:SF9">
    <property type="entry name" value="INDOLE-3-PYRUVATE MONOOXYGENASE YUCCA11-RELATED"/>
    <property type="match status" value="1"/>
</dbReference>
<dbReference type="Proteomes" id="UP001370490">
    <property type="component" value="Unassembled WGS sequence"/>
</dbReference>
<evidence type="ECO:0000256" key="5">
    <source>
        <dbReference type="ARBA" id="ARBA00022827"/>
    </source>
</evidence>
<dbReference type="PRINTS" id="PR00411">
    <property type="entry name" value="PNDRDTASEI"/>
</dbReference>
<comment type="caution">
    <text evidence="11">The sequence shown here is derived from an EMBL/GenBank/DDBJ whole genome shotgun (WGS) entry which is preliminary data.</text>
</comment>
<dbReference type="Gene3D" id="3.50.50.60">
    <property type="entry name" value="FAD/NAD(P)-binding domain"/>
    <property type="match status" value="2"/>
</dbReference>
<dbReference type="AlphaFoldDB" id="A0AAN8YVF5"/>
<gene>
    <name evidence="11" type="ORF">RJ641_023241</name>
</gene>
<evidence type="ECO:0000256" key="1">
    <source>
        <dbReference type="ARBA" id="ARBA00001974"/>
    </source>
</evidence>
<evidence type="ECO:0000256" key="2">
    <source>
        <dbReference type="ARBA" id="ARBA00004814"/>
    </source>
</evidence>
<dbReference type="EMBL" id="JBAMMX010000028">
    <property type="protein sequence ID" value="KAK6911148.1"/>
    <property type="molecule type" value="Genomic_DNA"/>
</dbReference>
<dbReference type="PIRSF" id="PIRSF000332">
    <property type="entry name" value="FMO"/>
    <property type="match status" value="1"/>
</dbReference>
<comment type="pathway">
    <text evidence="2">Plant hormone metabolism; auxin biosynthesis.</text>
</comment>
<evidence type="ECO:0000313" key="11">
    <source>
        <dbReference type="EMBL" id="KAK6911148.1"/>
    </source>
</evidence>
<keyword evidence="8" id="KW-0073">Auxin biosynthesis</keyword>
<dbReference type="InterPro" id="IPR036188">
    <property type="entry name" value="FAD/NAD-bd_sf"/>
</dbReference>
<comment type="similarity">
    <text evidence="3 10">Belongs to the FMO family.</text>
</comment>
<dbReference type="Pfam" id="PF00743">
    <property type="entry name" value="FMO-like"/>
    <property type="match status" value="1"/>
</dbReference>
<dbReference type="SUPFAM" id="SSF51905">
    <property type="entry name" value="FAD/NAD(P)-binding domain"/>
    <property type="match status" value="2"/>
</dbReference>
<protein>
    <recommendedName>
        <fullName evidence="10">Flavin-containing monooxygenase</fullName>
        <ecNumber evidence="10">1.-.-.-</ecNumber>
    </recommendedName>
</protein>
<dbReference type="GO" id="GO:0050661">
    <property type="term" value="F:NADP binding"/>
    <property type="evidence" value="ECO:0007669"/>
    <property type="project" value="InterPro"/>
</dbReference>
<evidence type="ECO:0000256" key="9">
    <source>
        <dbReference type="ARBA" id="ARBA00047707"/>
    </source>
</evidence>
<evidence type="ECO:0000256" key="8">
    <source>
        <dbReference type="ARBA" id="ARBA00023070"/>
    </source>
</evidence>
<comment type="catalytic activity">
    <reaction evidence="9">
        <text>indole-3-pyruvate + NADPH + O2 + H(+) = (indol-3-yl)acetate + CO2 + NADP(+) + H2O</text>
        <dbReference type="Rhea" id="RHEA:34331"/>
        <dbReference type="ChEBI" id="CHEBI:15377"/>
        <dbReference type="ChEBI" id="CHEBI:15378"/>
        <dbReference type="ChEBI" id="CHEBI:15379"/>
        <dbReference type="ChEBI" id="CHEBI:16526"/>
        <dbReference type="ChEBI" id="CHEBI:17640"/>
        <dbReference type="ChEBI" id="CHEBI:30854"/>
        <dbReference type="ChEBI" id="CHEBI:57783"/>
        <dbReference type="ChEBI" id="CHEBI:58349"/>
        <dbReference type="EC" id="1.14.13.168"/>
    </reaction>
</comment>
<keyword evidence="10 11" id="KW-0503">Monooxygenase</keyword>
<dbReference type="GO" id="GO:0004499">
    <property type="term" value="F:N,N-dimethylaniline monooxygenase activity"/>
    <property type="evidence" value="ECO:0007669"/>
    <property type="project" value="InterPro"/>
</dbReference>
<proteinExistence type="inferred from homology"/>
<evidence type="ECO:0000256" key="10">
    <source>
        <dbReference type="RuleBase" id="RU361177"/>
    </source>
</evidence>
<evidence type="ECO:0000256" key="7">
    <source>
        <dbReference type="ARBA" id="ARBA00023002"/>
    </source>
</evidence>
<evidence type="ECO:0000256" key="6">
    <source>
        <dbReference type="ARBA" id="ARBA00022857"/>
    </source>
</evidence>
<dbReference type="GO" id="GO:0050660">
    <property type="term" value="F:flavin adenine dinucleotide binding"/>
    <property type="evidence" value="ECO:0007669"/>
    <property type="project" value="InterPro"/>
</dbReference>
<keyword evidence="12" id="KW-1185">Reference proteome</keyword>
<dbReference type="InterPro" id="IPR050982">
    <property type="entry name" value="Auxin_biosynth/cation_transpt"/>
</dbReference>
<reference evidence="11 12" key="1">
    <citation type="submission" date="2023-12" db="EMBL/GenBank/DDBJ databases">
        <title>A high-quality genome assembly for Dillenia turbinata (Dilleniales).</title>
        <authorList>
            <person name="Chanderbali A."/>
        </authorList>
    </citation>
    <scope>NUCLEOTIDE SEQUENCE [LARGE SCALE GENOMIC DNA]</scope>
    <source>
        <strain evidence="11">LSX21</strain>
        <tissue evidence="11">Leaf</tissue>
    </source>
</reference>
<evidence type="ECO:0000256" key="4">
    <source>
        <dbReference type="ARBA" id="ARBA00022630"/>
    </source>
</evidence>